<dbReference type="VEuPathDB" id="FungiDB:PV10_00735"/>
<dbReference type="Pfam" id="PF01220">
    <property type="entry name" value="DHquinase_II"/>
    <property type="match status" value="1"/>
</dbReference>
<evidence type="ECO:0000313" key="8">
    <source>
        <dbReference type="EMBL" id="RVX67771.1"/>
    </source>
</evidence>
<evidence type="ECO:0000313" key="9">
    <source>
        <dbReference type="Proteomes" id="UP000288859"/>
    </source>
</evidence>
<dbReference type="GO" id="GO:0046279">
    <property type="term" value="P:3,4-dihydroxybenzoate biosynthetic process"/>
    <property type="evidence" value="ECO:0007669"/>
    <property type="project" value="UniProtKB-UniRule"/>
</dbReference>
<dbReference type="PANTHER" id="PTHR21272">
    <property type="entry name" value="CATABOLIC 3-DEHYDROQUINASE"/>
    <property type="match status" value="1"/>
</dbReference>
<feature type="binding site" evidence="3 5">
    <location>
        <begin position="137"/>
        <end position="138"/>
    </location>
    <ligand>
        <name>substrate</name>
    </ligand>
</feature>
<dbReference type="HAMAP" id="MF_00169">
    <property type="entry name" value="AroQ"/>
    <property type="match status" value="1"/>
</dbReference>
<dbReference type="PIRSF" id="PIRSF001399">
    <property type="entry name" value="DHquinase_II"/>
    <property type="match status" value="1"/>
</dbReference>
<comment type="catalytic activity">
    <reaction evidence="3">
        <text>3-dehydroquinate = 3-dehydroshikimate + H2O</text>
        <dbReference type="Rhea" id="RHEA:21096"/>
        <dbReference type="ChEBI" id="CHEBI:15377"/>
        <dbReference type="ChEBI" id="CHEBI:16630"/>
        <dbReference type="ChEBI" id="CHEBI:32364"/>
        <dbReference type="EC" id="4.2.1.10"/>
    </reaction>
</comment>
<comment type="similarity">
    <text evidence="3">Belongs to the type-II 3-dehydroquinase family.</text>
</comment>
<comment type="subunit">
    <text evidence="3">Homododecamer. Adopts a ring-like structure, composed of an arrangement of two hexameric rings stacked on top of one another.</text>
</comment>
<evidence type="ECO:0000256" key="1">
    <source>
        <dbReference type="ARBA" id="ARBA00022911"/>
    </source>
</evidence>
<dbReference type="CDD" id="cd00466">
    <property type="entry name" value="DHQase_II"/>
    <property type="match status" value="1"/>
</dbReference>
<comment type="function">
    <text evidence="3">Is involved in the catabolism of quinate. Allows the utilization of quinate as carbon source via the beta-ketoadipate pathway.</text>
</comment>
<dbReference type="AlphaFoldDB" id="A0A438MXU5"/>
<dbReference type="InterPro" id="IPR001874">
    <property type="entry name" value="DHquinase_II"/>
</dbReference>
<organism evidence="8 9">
    <name type="scientific">Exophiala mesophila</name>
    <name type="common">Black yeast-like fungus</name>
    <dbReference type="NCBI Taxonomy" id="212818"/>
    <lineage>
        <taxon>Eukaryota</taxon>
        <taxon>Fungi</taxon>
        <taxon>Dikarya</taxon>
        <taxon>Ascomycota</taxon>
        <taxon>Pezizomycotina</taxon>
        <taxon>Eurotiomycetes</taxon>
        <taxon>Chaetothyriomycetidae</taxon>
        <taxon>Chaetothyriales</taxon>
        <taxon>Herpotrichiellaceae</taxon>
        <taxon>Exophiala</taxon>
    </lineage>
</organism>
<feature type="binding site" evidence="3 5">
    <location>
        <position position="123"/>
    </location>
    <ligand>
        <name>substrate</name>
    </ligand>
</feature>
<keyword evidence="2 3" id="KW-0456">Lyase</keyword>
<dbReference type="OrthoDB" id="8191625at2759"/>
<evidence type="ECO:0000256" key="6">
    <source>
        <dbReference type="PIRSR" id="PIRSR001399-3"/>
    </source>
</evidence>
<dbReference type="Proteomes" id="UP000288859">
    <property type="component" value="Unassembled WGS sequence"/>
</dbReference>
<dbReference type="EMBL" id="NAJM01000044">
    <property type="protein sequence ID" value="RVX67771.1"/>
    <property type="molecule type" value="Genomic_DNA"/>
</dbReference>
<dbReference type="PROSITE" id="PS01029">
    <property type="entry name" value="DEHYDROQUINASE_II"/>
    <property type="match status" value="1"/>
</dbReference>
<dbReference type="EC" id="4.2.1.10" evidence="3"/>
<dbReference type="InterPro" id="IPR018509">
    <property type="entry name" value="DHquinase_II_CS"/>
</dbReference>
<proteinExistence type="inferred from homology"/>
<dbReference type="UniPathway" id="UPA00088">
    <property type="reaction ID" value="UER00178"/>
</dbReference>
<evidence type="ECO:0000256" key="3">
    <source>
        <dbReference type="HAMAP-Rule" id="MF_03136"/>
    </source>
</evidence>
<evidence type="ECO:0000256" key="2">
    <source>
        <dbReference type="ARBA" id="ARBA00023239"/>
    </source>
</evidence>
<feature type="active site" description="Proton donor" evidence="3 4">
    <location>
        <position position="136"/>
    </location>
</feature>
<evidence type="ECO:0000256" key="5">
    <source>
        <dbReference type="PIRSR" id="PIRSR001399-2"/>
    </source>
</evidence>
<feature type="binding site" evidence="3 5">
    <location>
        <position position="110"/>
    </location>
    <ligand>
        <name>substrate</name>
    </ligand>
</feature>
<feature type="site" description="Transition state stabilizer" evidence="3 6">
    <location>
        <position position="24"/>
    </location>
</feature>
<evidence type="ECO:0000256" key="7">
    <source>
        <dbReference type="SAM" id="MobiDB-lite"/>
    </source>
</evidence>
<reference evidence="8 9" key="1">
    <citation type="submission" date="2017-03" db="EMBL/GenBank/DDBJ databases">
        <title>Genomes of endolithic fungi from Antarctica.</title>
        <authorList>
            <person name="Coleine C."/>
            <person name="Masonjones S."/>
            <person name="Stajich J.E."/>
        </authorList>
    </citation>
    <scope>NUCLEOTIDE SEQUENCE [LARGE SCALE GENOMIC DNA]</scope>
    <source>
        <strain evidence="8 9">CCFEE 6314</strain>
    </source>
</reference>
<keyword evidence="1 3" id="KW-0672">Quinate metabolism</keyword>
<comment type="caution">
    <text evidence="8">The sequence shown here is derived from an EMBL/GenBank/DDBJ whole genome shotgun (WGS) entry which is preliminary data.</text>
</comment>
<dbReference type="InterPro" id="IPR036441">
    <property type="entry name" value="DHquinase_II_sf"/>
</dbReference>
<dbReference type="GO" id="GO:0003855">
    <property type="term" value="F:3-dehydroquinate dehydratase activity"/>
    <property type="evidence" value="ECO:0007669"/>
    <property type="project" value="UniProtKB-UniRule"/>
</dbReference>
<evidence type="ECO:0000256" key="4">
    <source>
        <dbReference type="PIRSR" id="PIRSR001399-1"/>
    </source>
</evidence>
<dbReference type="SUPFAM" id="SSF52304">
    <property type="entry name" value="Type II 3-dehydroquinate dehydratase"/>
    <property type="match status" value="2"/>
</dbReference>
<sequence length="185" mass="20228">MSTAPGARKILLINGPNLNLLGMREPHIYGNTTLAQVNETIVQQASTHNITVVPFQSNHEGGIVDFLHSHFVPQTNNTQPSSSSSTSKSTSTGDSPTIRPPPPRIAAIINPGAFTHTSVAIRDALLGTSIPFVEVHISNVHAREEFRHKSFFSDKATGIVVGLGVYGYEVALEFWRRQWDKEDSE</sequence>
<feature type="binding site" evidence="3 5">
    <location>
        <position position="147"/>
    </location>
    <ligand>
        <name>substrate</name>
    </ligand>
</feature>
<dbReference type="Gene3D" id="3.40.50.9100">
    <property type="entry name" value="Dehydroquinase, class II"/>
    <property type="match status" value="1"/>
</dbReference>
<feature type="binding site" evidence="3 5">
    <location>
        <position position="116"/>
    </location>
    <ligand>
        <name>substrate</name>
    </ligand>
</feature>
<dbReference type="PANTHER" id="PTHR21272:SF3">
    <property type="entry name" value="CATABOLIC 3-DEHYDROQUINASE"/>
    <property type="match status" value="1"/>
</dbReference>
<feature type="compositionally biased region" description="Low complexity" evidence="7">
    <location>
        <begin position="74"/>
        <end position="97"/>
    </location>
</feature>
<accession>A0A438MXU5</accession>
<feature type="region of interest" description="Disordered" evidence="7">
    <location>
        <begin position="74"/>
        <end position="103"/>
    </location>
</feature>
<comment type="pathway">
    <text evidence="3">Aromatic compound metabolism; 3,4-dihydroxybenzoate biosynthesis; 3,4-dihydroxybenzoate from 3-dehydroquinate: step 1/2.</text>
</comment>
<gene>
    <name evidence="3" type="primary">qutE</name>
    <name evidence="8" type="ORF">B0A52_07699</name>
</gene>
<protein>
    <recommendedName>
        <fullName evidence="3">Catabolic 3-dehydroquinase</fullName>
        <shortName evidence="3">cDHQase</shortName>
        <ecNumber evidence="3">4.2.1.10</ecNumber>
    </recommendedName>
    <alternativeName>
        <fullName evidence="3">3-dehydroquinate dehydratase</fullName>
    </alternativeName>
</protein>
<dbReference type="GO" id="GO:0019631">
    <property type="term" value="P:quinate catabolic process"/>
    <property type="evidence" value="ECO:0007669"/>
    <property type="project" value="TreeGrafter"/>
</dbReference>
<feature type="active site" description="Proton acceptor" evidence="3 4">
    <location>
        <position position="29"/>
    </location>
</feature>
<name>A0A438MXU5_EXOME</name>